<name>A0A284VLV7_9EURY</name>
<dbReference type="EMBL" id="FZMP01000084">
    <property type="protein sequence ID" value="SNQ60270.1"/>
    <property type="molecule type" value="Genomic_DNA"/>
</dbReference>
<organism evidence="2 3">
    <name type="scientific">Candidatus Methanoperedens nitratireducens</name>
    <dbReference type="NCBI Taxonomy" id="1392998"/>
    <lineage>
        <taxon>Archaea</taxon>
        <taxon>Methanobacteriati</taxon>
        <taxon>Methanobacteriota</taxon>
        <taxon>Stenosarchaea group</taxon>
        <taxon>Methanomicrobia</taxon>
        <taxon>Methanosarcinales</taxon>
        <taxon>ANME-2 cluster</taxon>
        <taxon>Candidatus Methanoperedentaceae</taxon>
        <taxon>Candidatus Methanoperedens</taxon>
    </lineage>
</organism>
<evidence type="ECO:0000259" key="1">
    <source>
        <dbReference type="Pfam" id="PF02627"/>
    </source>
</evidence>
<proteinExistence type="predicted"/>
<sequence length="131" mass="14796">MTSYEETIKDIENTMGTVPGFMRGIPPDVLVHEWPVFKKYNLGETKIPAKYKDLIGLAVAAAIKCPYCQLFHKEAAKMSGATDEELAELAYLAKDTAGWSAAIHAQHYNYETFEKEVSRMKEYLKAKMAEK</sequence>
<dbReference type="Pfam" id="PF02627">
    <property type="entry name" value="CMD"/>
    <property type="match status" value="1"/>
</dbReference>
<dbReference type="SUPFAM" id="SSF69118">
    <property type="entry name" value="AhpD-like"/>
    <property type="match status" value="1"/>
</dbReference>
<dbReference type="InterPro" id="IPR004675">
    <property type="entry name" value="AhpD_core"/>
</dbReference>
<dbReference type="InterPro" id="IPR003779">
    <property type="entry name" value="CMD-like"/>
</dbReference>
<dbReference type="AlphaFoldDB" id="A0A284VLV7"/>
<accession>A0A284VLV7</accession>
<evidence type="ECO:0000313" key="2">
    <source>
        <dbReference type="EMBL" id="SNQ60270.1"/>
    </source>
</evidence>
<dbReference type="GO" id="GO:0051920">
    <property type="term" value="F:peroxiredoxin activity"/>
    <property type="evidence" value="ECO:0007669"/>
    <property type="project" value="InterPro"/>
</dbReference>
<keyword evidence="2" id="KW-0575">Peroxidase</keyword>
<dbReference type="OrthoDB" id="111898at2157"/>
<dbReference type="Gene3D" id="1.20.1290.10">
    <property type="entry name" value="AhpD-like"/>
    <property type="match status" value="1"/>
</dbReference>
<dbReference type="RefSeq" id="WP_096204559.1">
    <property type="nucleotide sequence ID" value="NZ_FZMP01000084.1"/>
</dbReference>
<reference evidence="3" key="1">
    <citation type="submission" date="2017-06" db="EMBL/GenBank/DDBJ databases">
        <authorList>
            <person name="Cremers G."/>
        </authorList>
    </citation>
    <scope>NUCLEOTIDE SEQUENCE [LARGE SCALE GENOMIC DNA]</scope>
</reference>
<dbReference type="InterPro" id="IPR029032">
    <property type="entry name" value="AhpD-like"/>
</dbReference>
<dbReference type="NCBIfam" id="TIGR00778">
    <property type="entry name" value="ahpD_dom"/>
    <property type="match status" value="1"/>
</dbReference>
<evidence type="ECO:0000313" key="3">
    <source>
        <dbReference type="Proteomes" id="UP000218615"/>
    </source>
</evidence>
<keyword evidence="2" id="KW-0560">Oxidoreductase</keyword>
<gene>
    <name evidence="2" type="ORF">MNV_1740015</name>
</gene>
<dbReference type="Proteomes" id="UP000218615">
    <property type="component" value="Unassembled WGS sequence"/>
</dbReference>
<dbReference type="PANTHER" id="PTHR33930:SF2">
    <property type="entry name" value="BLR3452 PROTEIN"/>
    <property type="match status" value="1"/>
</dbReference>
<dbReference type="PANTHER" id="PTHR33930">
    <property type="entry name" value="ALKYL HYDROPEROXIDE REDUCTASE AHPD"/>
    <property type="match status" value="1"/>
</dbReference>
<keyword evidence="3" id="KW-1185">Reference proteome</keyword>
<protein>
    <submittedName>
        <fullName evidence="2">Alkylhydroperoxidase</fullName>
    </submittedName>
</protein>
<feature type="domain" description="Carboxymuconolactone decarboxylase-like" evidence="1">
    <location>
        <begin position="42"/>
        <end position="105"/>
    </location>
</feature>